<evidence type="ECO:0000313" key="3">
    <source>
        <dbReference type="EMBL" id="GKX57574.1"/>
    </source>
</evidence>
<evidence type="ECO:0000256" key="1">
    <source>
        <dbReference type="SAM" id="SignalP"/>
    </source>
</evidence>
<feature type="domain" description="Autotransporter" evidence="2">
    <location>
        <begin position="732"/>
        <end position="1013"/>
    </location>
</feature>
<gene>
    <name evidence="3" type="ORF">SOASR030_36860</name>
</gene>
<reference evidence="3" key="1">
    <citation type="submission" date="2022-06" db="EMBL/GenBank/DDBJ databases">
        <title>Draft genome sequences of Leminorella grimontii str. JCM5902.</title>
        <authorList>
            <person name="Wakabayashi Y."/>
            <person name="Kojima K."/>
        </authorList>
    </citation>
    <scope>NUCLEOTIDE SEQUENCE</scope>
    <source>
        <strain evidence="3">JCM 5902</strain>
    </source>
</reference>
<dbReference type="InterPro" id="IPR012332">
    <property type="entry name" value="Autotransporter_pectin_lyase_C"/>
</dbReference>
<dbReference type="Gene3D" id="2.40.128.130">
    <property type="entry name" value="Autotransporter beta-domain"/>
    <property type="match status" value="1"/>
</dbReference>
<dbReference type="Pfam" id="PF18883">
    <property type="entry name" value="AC_1"/>
    <property type="match status" value="1"/>
</dbReference>
<dbReference type="NCBIfam" id="TIGR01414">
    <property type="entry name" value="autotrans_barl"/>
    <property type="match status" value="1"/>
</dbReference>
<comment type="caution">
    <text evidence="3">The sequence shown here is derived from an EMBL/GenBank/DDBJ whole genome shotgun (WGS) entry which is preliminary data.</text>
</comment>
<evidence type="ECO:0000259" key="2">
    <source>
        <dbReference type="PROSITE" id="PS51208"/>
    </source>
</evidence>
<proteinExistence type="predicted"/>
<name>A0AAV5N8X3_9GAMM</name>
<organism evidence="3 4">
    <name type="scientific">Leminorella grimontii</name>
    <dbReference type="NCBI Taxonomy" id="82981"/>
    <lineage>
        <taxon>Bacteria</taxon>
        <taxon>Pseudomonadati</taxon>
        <taxon>Pseudomonadota</taxon>
        <taxon>Gammaproteobacteria</taxon>
        <taxon>Enterobacterales</taxon>
        <taxon>Budviciaceae</taxon>
        <taxon>Leminorella</taxon>
    </lineage>
</organism>
<dbReference type="CDD" id="cd01344">
    <property type="entry name" value="PL2_Passenger_AT"/>
    <property type="match status" value="1"/>
</dbReference>
<dbReference type="SMART" id="SM00869">
    <property type="entry name" value="Autotransporter"/>
    <property type="match status" value="1"/>
</dbReference>
<dbReference type="GO" id="GO:0019867">
    <property type="term" value="C:outer membrane"/>
    <property type="evidence" value="ECO:0007669"/>
    <property type="project" value="InterPro"/>
</dbReference>
<dbReference type="InterPro" id="IPR036709">
    <property type="entry name" value="Autotransporte_beta_dom_sf"/>
</dbReference>
<accession>A0AAV5N8X3</accession>
<dbReference type="InterPro" id="IPR006315">
    <property type="entry name" value="OM_autotransptr_brl_dom"/>
</dbReference>
<dbReference type="AlphaFoldDB" id="A0AAV5N8X3"/>
<dbReference type="InterPro" id="IPR043990">
    <property type="entry name" value="AC_1"/>
</dbReference>
<dbReference type="Gene3D" id="2.160.20.20">
    <property type="match status" value="2"/>
</dbReference>
<feature type="chain" id="PRO_5043764282" description="Autotransporter domain-containing protein" evidence="1">
    <location>
        <begin position="30"/>
        <end position="1013"/>
    </location>
</feature>
<dbReference type="PANTHER" id="PTHR35037:SF3">
    <property type="entry name" value="C-TERMINAL REGION OF AIDA-LIKE PROTEIN"/>
    <property type="match status" value="1"/>
</dbReference>
<dbReference type="InterPro" id="IPR005546">
    <property type="entry name" value="Autotransporte_beta"/>
</dbReference>
<dbReference type="InterPro" id="IPR011050">
    <property type="entry name" value="Pectin_lyase_fold/virulence"/>
</dbReference>
<protein>
    <recommendedName>
        <fullName evidence="2">Autotransporter domain-containing protein</fullName>
    </recommendedName>
</protein>
<dbReference type="EMBL" id="BRLH01000019">
    <property type="protein sequence ID" value="GKX57574.1"/>
    <property type="molecule type" value="Genomic_DNA"/>
</dbReference>
<dbReference type="SUPFAM" id="SSF51126">
    <property type="entry name" value="Pectin lyase-like"/>
    <property type="match status" value="1"/>
</dbReference>
<evidence type="ECO:0000313" key="4">
    <source>
        <dbReference type="Proteomes" id="UP001058124"/>
    </source>
</evidence>
<dbReference type="PANTHER" id="PTHR35037">
    <property type="entry name" value="C-TERMINAL REGION OF AIDA-LIKE PROTEIN"/>
    <property type="match status" value="1"/>
</dbReference>
<dbReference type="InterPro" id="IPR051551">
    <property type="entry name" value="Autotransporter_adhesion"/>
</dbReference>
<keyword evidence="4" id="KW-1185">Reference proteome</keyword>
<dbReference type="RefSeq" id="WP_051155814.1">
    <property type="nucleotide sequence ID" value="NZ_BRLH01000019.1"/>
</dbReference>
<dbReference type="Pfam" id="PF03797">
    <property type="entry name" value="Autotransporter"/>
    <property type="match status" value="1"/>
</dbReference>
<keyword evidence="1" id="KW-0732">Signal</keyword>
<dbReference type="PROSITE" id="PS51208">
    <property type="entry name" value="AUTOTRANSPORTER"/>
    <property type="match status" value="1"/>
</dbReference>
<dbReference type="SUPFAM" id="SSF103515">
    <property type="entry name" value="Autotransporter"/>
    <property type="match status" value="1"/>
</dbReference>
<sequence length="1013" mass="105147">MIKVISSTATLAGRFLLKPLCFLSWSLYAADGFAITVAWQESSGQTQTITNETSSGADVVFWVDGENSVINASQIVAEAQANFVADIVRVYDQGTLNISDSTLIGHSGDTFEVDTQGSLTLNNVTVHSEGGNLNGLFNIVGNGSVVVNGGSITADGELLDMVDGRVSFTDMTITALRGGYIQGNSSLTLSGVNLITQNYGVAIGADSEATIINSTIHSGDSYSGVLSVGTVSIVNTHIDGGGNGGYAFALSTYGSGVIDGDSVYITHSNSYQGVGAWTESGTITLRNSSIDLQNGELSAGVFALGSLSDSPILLELSDSSVNVSGTNVFGVVSAVQDGNTSLPNVILTNTDVTMQGERAYAYNASGLGASLTITGGGATTDGSNAYGLKLRDRASVTVIGTSISTAGADSSAIYTSYEAQSTGNALTVDSSAIAARDAAVVKATGDLTLNLTNGTTLNAQNGNAAILASDGYDIGFSFVTPVPDVYTPAGSVVVNADASTINGDVIQSSSDGSGSLALSLKNGSAWQGAAKNVSQIEIDDASQWLVNGDSSFGALNNTGLVKVDSSVVLTGAVNNAGAIVYSSPAAGGAFRTLTVNGDYHGNGQLLMNVALGGDDSPSDRLVVNGDTSGTTSVHINNVGGLGAQTVNGIEVIDVNGASSGVFTQSNQVQAGLYEYRLYQDANSGDWYLRSQASGPEPVTPQYRADTGAYLGNQWMARSLQMQSLYDREGSQLRSDDGSVWMRFKSGAADSTAASGYVDIDSRYSQIQLGGDVLAWRYGEQSLDVGLMGSYITADTDSTGNRGADGSRFSASGHVDGYNLGVYATWFADAQAHRGMYVDSWYQYGMYDNSVDNGDAGSTRYDSTANAASLEVGYRYDIALNSGNSIGLTPQAQAVWQNYSADGVKDGNGSRIDGQNGDDWTTRLGLRVDGRLRKDANVIQPFVEASWLHASDGTTVSFDNAQTRQEMPSDRAELKVGIQANIGSRLSVTAQASGQKGSHGYGDANFGLNVRYGW</sequence>
<dbReference type="Proteomes" id="UP001058124">
    <property type="component" value="Unassembled WGS sequence"/>
</dbReference>
<feature type="signal peptide" evidence="1">
    <location>
        <begin position="1"/>
        <end position="29"/>
    </location>
</feature>